<organism evidence="2 3">
    <name type="scientific">Porphyromonas somerae</name>
    <dbReference type="NCBI Taxonomy" id="322095"/>
    <lineage>
        <taxon>Bacteria</taxon>
        <taxon>Pseudomonadati</taxon>
        <taxon>Bacteroidota</taxon>
        <taxon>Bacteroidia</taxon>
        <taxon>Bacteroidales</taxon>
        <taxon>Porphyromonadaceae</taxon>
        <taxon>Porphyromonas</taxon>
    </lineage>
</organism>
<dbReference type="EMBL" id="LSDK01000095">
    <property type="protein sequence ID" value="KXB75260.1"/>
    <property type="molecule type" value="Genomic_DNA"/>
</dbReference>
<dbReference type="Proteomes" id="UP000070224">
    <property type="component" value="Unassembled WGS sequence"/>
</dbReference>
<evidence type="ECO:0000313" key="2">
    <source>
        <dbReference type="EMBL" id="KXB75260.1"/>
    </source>
</evidence>
<reference evidence="3" key="1">
    <citation type="submission" date="2016-01" db="EMBL/GenBank/DDBJ databases">
        <authorList>
            <person name="Mitreva M."/>
            <person name="Pepin K.H."/>
            <person name="Mihindukulasuriya K.A."/>
            <person name="Fulton R."/>
            <person name="Fronick C."/>
            <person name="O'Laughlin M."/>
            <person name="Miner T."/>
            <person name="Herter B."/>
            <person name="Rosa B.A."/>
            <person name="Cordes M."/>
            <person name="Tomlinson C."/>
            <person name="Wollam A."/>
            <person name="Palsikar V.B."/>
            <person name="Mardis E.R."/>
            <person name="Wilson R.K."/>
        </authorList>
    </citation>
    <scope>NUCLEOTIDE SEQUENCE [LARGE SCALE GENOMIC DNA]</scope>
    <source>
        <strain evidence="3">KA00683</strain>
    </source>
</reference>
<dbReference type="STRING" id="322095.HMPREF3185_01457"/>
<accession>A0A134B5P4</accession>
<comment type="caution">
    <text evidence="2">The sequence shown here is derived from an EMBL/GenBank/DDBJ whole genome shotgun (WGS) entry which is preliminary data.</text>
</comment>
<evidence type="ECO:0000256" key="1">
    <source>
        <dbReference type="SAM" id="MobiDB-lite"/>
    </source>
</evidence>
<name>A0A134B5P4_9PORP</name>
<feature type="region of interest" description="Disordered" evidence="1">
    <location>
        <begin position="1"/>
        <end position="33"/>
    </location>
</feature>
<protein>
    <submittedName>
        <fullName evidence="2">Uncharacterized protein</fullName>
    </submittedName>
</protein>
<feature type="compositionally biased region" description="Polar residues" evidence="1">
    <location>
        <begin position="1"/>
        <end position="13"/>
    </location>
</feature>
<gene>
    <name evidence="2" type="ORF">HMPREF3185_01457</name>
</gene>
<dbReference type="AlphaFoldDB" id="A0A134B5P4"/>
<keyword evidence="3" id="KW-1185">Reference proteome</keyword>
<sequence>MTYIGQPSDQYRFTSLPRRDQYPPAPLHHSIYDTSPTELLRRGCVISPPDKGREMKRWVATTASPCDR</sequence>
<proteinExistence type="predicted"/>
<evidence type="ECO:0000313" key="3">
    <source>
        <dbReference type="Proteomes" id="UP000070224"/>
    </source>
</evidence>